<evidence type="ECO:0000313" key="2">
    <source>
        <dbReference type="EMBL" id="SED15995.1"/>
    </source>
</evidence>
<gene>
    <name evidence="2" type="ORF">SAMN05216178_6489</name>
</gene>
<evidence type="ECO:0000256" key="1">
    <source>
        <dbReference type="SAM" id="Coils"/>
    </source>
</evidence>
<accession>A0A1H4YE36</accession>
<dbReference type="Proteomes" id="UP000198982">
    <property type="component" value="Unassembled WGS sequence"/>
</dbReference>
<organism evidence="2 3">
    <name type="scientific">Pseudomonas saponiphila</name>
    <dbReference type="NCBI Taxonomy" id="556534"/>
    <lineage>
        <taxon>Bacteria</taxon>
        <taxon>Pseudomonadati</taxon>
        <taxon>Pseudomonadota</taxon>
        <taxon>Gammaproteobacteria</taxon>
        <taxon>Pseudomonadales</taxon>
        <taxon>Pseudomonadaceae</taxon>
        <taxon>Pseudomonas</taxon>
    </lineage>
</organism>
<dbReference type="RefSeq" id="WP_092320510.1">
    <property type="nucleotide sequence ID" value="NZ_FNTJ01000002.1"/>
</dbReference>
<sequence>MQLNTIDHDNLSTELKEKLAQFEQDRAAYVALQEQFRELVQEEQRLNQQAFNLESQAERTNASWKAKALSATLDQDKINEEIERSAQLKKDAQALRLTAEVRSGIQGTLVVQLAEARMKLVGVPGTINKAYQQAMLANALAREGTRESLLELFALSRALFLKSIAEHDGLLSGCNGQRERQAKIQELTWRTFGQEVQKLFGGAEDHIQAPTLAVMPSTVQGEVLVETPVELMRLRQARTA</sequence>
<name>A0A1H4YE36_9PSED</name>
<proteinExistence type="predicted"/>
<dbReference type="EMBL" id="FNTJ01000002">
    <property type="protein sequence ID" value="SED15995.1"/>
    <property type="molecule type" value="Genomic_DNA"/>
</dbReference>
<protein>
    <submittedName>
        <fullName evidence="2">Uncharacterized protein</fullName>
    </submittedName>
</protein>
<feature type="coiled-coil region" evidence="1">
    <location>
        <begin position="29"/>
        <end position="98"/>
    </location>
</feature>
<keyword evidence="1" id="KW-0175">Coiled coil</keyword>
<dbReference type="AlphaFoldDB" id="A0A1H4YE36"/>
<evidence type="ECO:0000313" key="3">
    <source>
        <dbReference type="Proteomes" id="UP000198982"/>
    </source>
</evidence>
<reference evidence="3" key="1">
    <citation type="submission" date="2016-10" db="EMBL/GenBank/DDBJ databases">
        <authorList>
            <person name="Varghese N."/>
            <person name="Submissions S."/>
        </authorList>
    </citation>
    <scope>NUCLEOTIDE SEQUENCE [LARGE SCALE GENOMIC DNA]</scope>
    <source>
        <strain evidence="3">DSM 9751</strain>
    </source>
</reference>
<keyword evidence="3" id="KW-1185">Reference proteome</keyword>